<feature type="compositionally biased region" description="Low complexity" evidence="1">
    <location>
        <begin position="72"/>
        <end position="91"/>
    </location>
</feature>
<dbReference type="EMBL" id="GBRH01222775">
    <property type="protein sequence ID" value="JAD75120.1"/>
    <property type="molecule type" value="Transcribed_RNA"/>
</dbReference>
<feature type="region of interest" description="Disordered" evidence="1">
    <location>
        <begin position="32"/>
        <end position="96"/>
    </location>
</feature>
<evidence type="ECO:0000256" key="1">
    <source>
        <dbReference type="SAM" id="MobiDB-lite"/>
    </source>
</evidence>
<sequence>MSGLKGPSELSCRRQRRALDLHLPADEYIVVGADNARPPSRGDELELTLAVGGGTNDSRRKRRDEGTTPLASNSSGRSPTSSSSTDNSGSPYQGAMAFHLQEGTVTKHQQRAPWLVQCLSLRMA</sequence>
<accession>A0A0A9CP27</accession>
<organism evidence="2">
    <name type="scientific">Arundo donax</name>
    <name type="common">Giant reed</name>
    <name type="synonym">Donax arundinaceus</name>
    <dbReference type="NCBI Taxonomy" id="35708"/>
    <lineage>
        <taxon>Eukaryota</taxon>
        <taxon>Viridiplantae</taxon>
        <taxon>Streptophyta</taxon>
        <taxon>Embryophyta</taxon>
        <taxon>Tracheophyta</taxon>
        <taxon>Spermatophyta</taxon>
        <taxon>Magnoliopsida</taxon>
        <taxon>Liliopsida</taxon>
        <taxon>Poales</taxon>
        <taxon>Poaceae</taxon>
        <taxon>PACMAD clade</taxon>
        <taxon>Arundinoideae</taxon>
        <taxon>Arundineae</taxon>
        <taxon>Arundo</taxon>
    </lineage>
</organism>
<name>A0A0A9CP27_ARUDO</name>
<reference evidence="2" key="1">
    <citation type="submission" date="2014-09" db="EMBL/GenBank/DDBJ databases">
        <authorList>
            <person name="Magalhaes I.L.F."/>
            <person name="Oliveira U."/>
            <person name="Santos F.R."/>
            <person name="Vidigal T.H.D.A."/>
            <person name="Brescovit A.D."/>
            <person name="Santos A.J."/>
        </authorList>
    </citation>
    <scope>NUCLEOTIDE SEQUENCE</scope>
    <source>
        <tissue evidence="2">Shoot tissue taken approximately 20 cm above the soil surface</tissue>
    </source>
</reference>
<evidence type="ECO:0000313" key="2">
    <source>
        <dbReference type="EMBL" id="JAD75120.1"/>
    </source>
</evidence>
<reference evidence="2" key="2">
    <citation type="journal article" date="2015" name="Data Brief">
        <title>Shoot transcriptome of the giant reed, Arundo donax.</title>
        <authorList>
            <person name="Barrero R.A."/>
            <person name="Guerrero F.D."/>
            <person name="Moolhuijzen P."/>
            <person name="Goolsby J.A."/>
            <person name="Tidwell J."/>
            <person name="Bellgard S.E."/>
            <person name="Bellgard M.I."/>
        </authorList>
    </citation>
    <scope>NUCLEOTIDE SEQUENCE</scope>
    <source>
        <tissue evidence="2">Shoot tissue taken approximately 20 cm above the soil surface</tissue>
    </source>
</reference>
<dbReference type="AlphaFoldDB" id="A0A0A9CP27"/>
<protein>
    <submittedName>
        <fullName evidence="2">Uncharacterized protein</fullName>
    </submittedName>
</protein>
<proteinExistence type="predicted"/>